<dbReference type="InterPro" id="IPR013103">
    <property type="entry name" value="RVT_2"/>
</dbReference>
<feature type="compositionally biased region" description="Basic and acidic residues" evidence="1">
    <location>
        <begin position="127"/>
        <end position="167"/>
    </location>
</feature>
<evidence type="ECO:0000256" key="1">
    <source>
        <dbReference type="SAM" id="MobiDB-lite"/>
    </source>
</evidence>
<organism evidence="3 4">
    <name type="scientific">Tanacetum coccineum</name>
    <dbReference type="NCBI Taxonomy" id="301880"/>
    <lineage>
        <taxon>Eukaryota</taxon>
        <taxon>Viridiplantae</taxon>
        <taxon>Streptophyta</taxon>
        <taxon>Embryophyta</taxon>
        <taxon>Tracheophyta</taxon>
        <taxon>Spermatophyta</taxon>
        <taxon>Magnoliopsida</taxon>
        <taxon>eudicotyledons</taxon>
        <taxon>Gunneridae</taxon>
        <taxon>Pentapetalae</taxon>
        <taxon>asterids</taxon>
        <taxon>campanulids</taxon>
        <taxon>Asterales</taxon>
        <taxon>Asteraceae</taxon>
        <taxon>Asteroideae</taxon>
        <taxon>Anthemideae</taxon>
        <taxon>Anthemidinae</taxon>
        <taxon>Tanacetum</taxon>
    </lineage>
</organism>
<accession>A0ABQ5B4K2</accession>
<gene>
    <name evidence="3" type="ORF">Tco_0843539</name>
</gene>
<name>A0ABQ5B4K2_9ASTR</name>
<dbReference type="Proteomes" id="UP001151760">
    <property type="component" value="Unassembled WGS sequence"/>
</dbReference>
<reference evidence="3" key="2">
    <citation type="submission" date="2022-01" db="EMBL/GenBank/DDBJ databases">
        <authorList>
            <person name="Yamashiro T."/>
            <person name="Shiraishi A."/>
            <person name="Satake H."/>
            <person name="Nakayama K."/>
        </authorList>
    </citation>
    <scope>NUCLEOTIDE SEQUENCE</scope>
</reference>
<feature type="compositionally biased region" description="Polar residues" evidence="1">
    <location>
        <begin position="589"/>
        <end position="600"/>
    </location>
</feature>
<feature type="domain" description="Reverse transcriptase Ty1/copia-type" evidence="2">
    <location>
        <begin position="210"/>
        <end position="259"/>
    </location>
</feature>
<sequence length="716" mass="80238">MTHPSPKRNKVPEAALMRAGLVSLTTARPVNTAQPRTTVNSARPMTNVFNKAHSTFKRPINNKIATKNSNFNKRVNTVSGKNVNNARPKAVVNTAKPKAVLNVVKGNQVNAVKASASVDHSLSKSKISPDDGFKPLGDDEKKVTEEPGKKGSDSSKDSKSNNQKEEDSVNSTNTVNAASTNEVNDVGAKTSIKLPNDPNMPELEDIVYSDDDKRVYKVEKTLYGLHQAPRDWYETLATYLLDNGFQRGKIDKTLFIRMDKVKQKEDEIFISQDKYVTEILKKFGFTDVKTASYTLGKLKSLDSRIKLREGPPITPHNVDVINIVLKGQPKLGLWYLKDSPFDFVAYTNSDYAGGKPWIGVNNRRLSIFYVSARSRLWLLTQQQRDSNEKKLIQMIKIHNDNNVADLLTKAFDVKTINGEVQLQALVDRKKIVITESTLSLMRYEKLSQKLTFYKAFFSPQWKFHIHTILQCLSAKTTAWNEFSSTMASTIICLATNQKFNFSKYIFKSMVKNLDNAGKFLMYLRFVQVFLDNQLEEMETHSRTYIAPSHTKKIFANMKRQGKDFSSRVTPLFSTMVVQAQEEIGEDSAMPTNPHHTPIITQPSSSQPQKKQKSRRPKRKDTEVPQPSDPTNAADEDVNELGSTRVISSDEASLGDQEDASKQGRKIDDIDADEGIIFDITDKAGEKRNIVEEAVAVTDAVTIPVSAATITNVDITT</sequence>
<evidence type="ECO:0000313" key="3">
    <source>
        <dbReference type="EMBL" id="GJT09077.1"/>
    </source>
</evidence>
<feature type="compositionally biased region" description="Low complexity" evidence="1">
    <location>
        <begin position="169"/>
        <end position="184"/>
    </location>
</feature>
<evidence type="ECO:0000259" key="2">
    <source>
        <dbReference type="Pfam" id="PF07727"/>
    </source>
</evidence>
<dbReference type="EMBL" id="BQNB010012880">
    <property type="protein sequence ID" value="GJT09077.1"/>
    <property type="molecule type" value="Genomic_DNA"/>
</dbReference>
<reference evidence="3" key="1">
    <citation type="journal article" date="2022" name="Int. J. Mol. Sci.">
        <title>Draft Genome of Tanacetum Coccineum: Genomic Comparison of Closely Related Tanacetum-Family Plants.</title>
        <authorList>
            <person name="Yamashiro T."/>
            <person name="Shiraishi A."/>
            <person name="Nakayama K."/>
            <person name="Satake H."/>
        </authorList>
    </citation>
    <scope>NUCLEOTIDE SEQUENCE</scope>
</reference>
<keyword evidence="4" id="KW-1185">Reference proteome</keyword>
<feature type="compositionally biased region" description="Polar residues" evidence="1">
    <location>
        <begin position="640"/>
        <end position="650"/>
    </location>
</feature>
<protein>
    <submittedName>
        <fullName evidence="3">Ribonuclease H-like domain-containing protein</fullName>
    </submittedName>
</protein>
<feature type="region of interest" description="Disordered" evidence="1">
    <location>
        <begin position="586"/>
        <end position="666"/>
    </location>
</feature>
<comment type="caution">
    <text evidence="3">The sequence shown here is derived from an EMBL/GenBank/DDBJ whole genome shotgun (WGS) entry which is preliminary data.</text>
</comment>
<dbReference type="Pfam" id="PF07727">
    <property type="entry name" value="RVT_2"/>
    <property type="match status" value="1"/>
</dbReference>
<proteinExistence type="predicted"/>
<feature type="region of interest" description="Disordered" evidence="1">
    <location>
        <begin position="114"/>
        <end position="197"/>
    </location>
</feature>
<feature type="compositionally biased region" description="Basic residues" evidence="1">
    <location>
        <begin position="609"/>
        <end position="618"/>
    </location>
</feature>
<evidence type="ECO:0000313" key="4">
    <source>
        <dbReference type="Proteomes" id="UP001151760"/>
    </source>
</evidence>